<dbReference type="SMART" id="SM00066">
    <property type="entry name" value="GAL4"/>
    <property type="match status" value="1"/>
</dbReference>
<keyword evidence="8" id="KW-1185">Reference proteome</keyword>
<keyword evidence="4" id="KW-0539">Nucleus</keyword>
<dbReference type="InterPro" id="IPR001138">
    <property type="entry name" value="Zn2Cys6_DnaBD"/>
</dbReference>
<dbReference type="PANTHER" id="PTHR47840">
    <property type="entry name" value="ZN(II)2CYS6 TRANSCRIPTION FACTOR (EUROFUNG)-RELATED"/>
    <property type="match status" value="1"/>
</dbReference>
<dbReference type="GO" id="GO:0008270">
    <property type="term" value="F:zinc ion binding"/>
    <property type="evidence" value="ECO:0007669"/>
    <property type="project" value="InterPro"/>
</dbReference>
<evidence type="ECO:0000256" key="2">
    <source>
        <dbReference type="ARBA" id="ARBA00023125"/>
    </source>
</evidence>
<evidence type="ECO:0000313" key="8">
    <source>
        <dbReference type="Proteomes" id="UP000326289"/>
    </source>
</evidence>
<evidence type="ECO:0000256" key="3">
    <source>
        <dbReference type="ARBA" id="ARBA00023163"/>
    </source>
</evidence>
<keyword evidence="1" id="KW-0805">Transcription regulation</keyword>
<sequence>MELPITLSEVGITRGSPSSFVLSFPNHFHETSHTSPFPCPCPCHSSTMSVPHVAPSHDGYWQAKRRKVRKGTRSCWECKRRKMKCRFDPRVVSASCNGCRRRGSRCISQEFPEDLANVLMGMGSTSSDGTPFDGSTRAATPSERADHSIPTPTSTNMEPLRYHKSSEQYLTTTRNDPSSCKYEGLSRFLHELLPSREDTERICTASRHSSILSHELLTTSYTTLYQDGLQTPDSLLMTPEPTMHPVLIVRYMLQLTLFLQHLPPDLHKEIQGLSESPRAIMERLADVAIYHVTTNEELIGSIESLECIMLESLYQVNIGNLRRGWVAGRRAISVAQLMGLHRSDNQTRYKALDPRTKYNPQLMWLRIIILDRHLCLLLGLPQGCTDHGMATETRLANDCPMGRLERLHCVVMSQVLERNASKPSCPDLAATRAIDLELQKAAGSLPSKWWMVPKFDMAATDLQAVFWDTRRLVVQICHYNLLNQLHLPYMLRSSSAESPSEYSRITCVNASREVLSRYISLRSFNRIAYSCRTVDFLALMAAMALLLAHMDSRRDGAENLLANQYLSDRGMIEQVQENMNEMNRLNSDELSAQSADLLKALLAIDVDKGIRRVSVSEAGSENSNDLGLEEEGVIRVHIPYFGIIRITRDATTGTMHRDEVHRFGTTTNNTPNTLSFQVAHTADSHEFPTAFAHHDHQQQQPCQNTFSDLGLSLTPSPPTQGGYPELAAGGEDWAFQGVDMAFFESIMRNAGGEV</sequence>
<gene>
    <name evidence="7" type="ORF">BDV30DRAFT_206922</name>
</gene>
<dbReference type="PANTHER" id="PTHR47840:SF1">
    <property type="entry name" value="ZN(II)2CYS6 TRANSCRIPTION FACTOR (EUROFUNG)"/>
    <property type="match status" value="1"/>
</dbReference>
<dbReference type="InterPro" id="IPR036864">
    <property type="entry name" value="Zn2-C6_fun-type_DNA-bd_sf"/>
</dbReference>
<evidence type="ECO:0000256" key="5">
    <source>
        <dbReference type="SAM" id="MobiDB-lite"/>
    </source>
</evidence>
<dbReference type="GO" id="GO:0009893">
    <property type="term" value="P:positive regulation of metabolic process"/>
    <property type="evidence" value="ECO:0007669"/>
    <property type="project" value="UniProtKB-ARBA"/>
</dbReference>
<reference evidence="7 8" key="1">
    <citation type="submission" date="2019-04" db="EMBL/GenBank/DDBJ databases">
        <title>Fungal friends and foes A comparative genomics study of 23 Aspergillus species from section Flavi.</title>
        <authorList>
            <consortium name="DOE Joint Genome Institute"/>
            <person name="Kjaerbolling I."/>
            <person name="Vesth T.C."/>
            <person name="Frisvad J.C."/>
            <person name="Nybo J.L."/>
            <person name="Theobald S."/>
            <person name="Kildgaard S."/>
            <person name="Petersen T.I."/>
            <person name="Kuo A."/>
            <person name="Sato A."/>
            <person name="Lyhne E.K."/>
            <person name="Kogle M.E."/>
            <person name="Wiebenga A."/>
            <person name="Kun R.S."/>
            <person name="Lubbers R.J."/>
            <person name="Makela M.R."/>
            <person name="Barry K."/>
            <person name="Chovatia M."/>
            <person name="Clum A."/>
            <person name="Daum C."/>
            <person name="Haridas S."/>
            <person name="He G."/>
            <person name="LaButti K."/>
            <person name="Lipzen A."/>
            <person name="Mondo S."/>
            <person name="Pangilinan J."/>
            <person name="Riley R."/>
            <person name="Salamov A."/>
            <person name="Simmons B.A."/>
            <person name="Magnuson J.K."/>
            <person name="Henrissat B."/>
            <person name="Mortensen U.H."/>
            <person name="Larsen T.O."/>
            <person name="De vries R.P."/>
            <person name="Grigoriev I.V."/>
            <person name="Machida M."/>
            <person name="Baker S.E."/>
            <person name="Andersen M.R."/>
        </authorList>
    </citation>
    <scope>NUCLEOTIDE SEQUENCE [LARGE SCALE GENOMIC DNA]</scope>
    <source>
        <strain evidence="7 8">CBS 117635</strain>
    </source>
</reference>
<name>A0A5N6JD32_9EURO</name>
<dbReference type="AlphaFoldDB" id="A0A5N6JD32"/>
<accession>A0A5N6JD32</accession>
<dbReference type="EMBL" id="ML732779">
    <property type="protein sequence ID" value="KAB8275834.1"/>
    <property type="molecule type" value="Genomic_DNA"/>
</dbReference>
<organism evidence="7 8">
    <name type="scientific">Aspergillus minisclerotigenes</name>
    <dbReference type="NCBI Taxonomy" id="656917"/>
    <lineage>
        <taxon>Eukaryota</taxon>
        <taxon>Fungi</taxon>
        <taxon>Dikarya</taxon>
        <taxon>Ascomycota</taxon>
        <taxon>Pezizomycotina</taxon>
        <taxon>Eurotiomycetes</taxon>
        <taxon>Eurotiomycetidae</taxon>
        <taxon>Eurotiales</taxon>
        <taxon>Aspergillaceae</taxon>
        <taxon>Aspergillus</taxon>
        <taxon>Aspergillus subgen. Circumdati</taxon>
    </lineage>
</organism>
<dbReference type="PROSITE" id="PS00463">
    <property type="entry name" value="ZN2_CY6_FUNGAL_1"/>
    <property type="match status" value="1"/>
</dbReference>
<dbReference type="GO" id="GO:0003677">
    <property type="term" value="F:DNA binding"/>
    <property type="evidence" value="ECO:0007669"/>
    <property type="project" value="UniProtKB-KW"/>
</dbReference>
<evidence type="ECO:0000313" key="7">
    <source>
        <dbReference type="EMBL" id="KAB8275834.1"/>
    </source>
</evidence>
<dbReference type="GO" id="GO:0000981">
    <property type="term" value="F:DNA-binding transcription factor activity, RNA polymerase II-specific"/>
    <property type="evidence" value="ECO:0007669"/>
    <property type="project" value="InterPro"/>
</dbReference>
<keyword evidence="3" id="KW-0804">Transcription</keyword>
<proteinExistence type="predicted"/>
<dbReference type="SUPFAM" id="SSF57701">
    <property type="entry name" value="Zn2/Cys6 DNA-binding domain"/>
    <property type="match status" value="1"/>
</dbReference>
<feature type="domain" description="Zn(2)-C6 fungal-type" evidence="6">
    <location>
        <begin position="74"/>
        <end position="108"/>
    </location>
</feature>
<evidence type="ECO:0000256" key="4">
    <source>
        <dbReference type="ARBA" id="ARBA00023242"/>
    </source>
</evidence>
<dbReference type="CDD" id="cd12148">
    <property type="entry name" value="fungal_TF_MHR"/>
    <property type="match status" value="1"/>
</dbReference>
<feature type="region of interest" description="Disordered" evidence="5">
    <location>
        <begin position="123"/>
        <end position="159"/>
    </location>
</feature>
<dbReference type="Proteomes" id="UP000326289">
    <property type="component" value="Unassembled WGS sequence"/>
</dbReference>
<keyword evidence="2" id="KW-0238">DNA-binding</keyword>
<dbReference type="PROSITE" id="PS50048">
    <property type="entry name" value="ZN2_CY6_FUNGAL_2"/>
    <property type="match status" value="1"/>
</dbReference>
<evidence type="ECO:0000256" key="1">
    <source>
        <dbReference type="ARBA" id="ARBA00023015"/>
    </source>
</evidence>
<evidence type="ECO:0000259" key="6">
    <source>
        <dbReference type="PROSITE" id="PS50048"/>
    </source>
</evidence>
<protein>
    <recommendedName>
        <fullName evidence="6">Zn(2)-C6 fungal-type domain-containing protein</fullName>
    </recommendedName>
</protein>
<dbReference type="CDD" id="cd00067">
    <property type="entry name" value="GAL4"/>
    <property type="match status" value="1"/>
</dbReference>